<dbReference type="Proteomes" id="UP000765509">
    <property type="component" value="Unassembled WGS sequence"/>
</dbReference>
<dbReference type="SUPFAM" id="SSF54160">
    <property type="entry name" value="Chromo domain-like"/>
    <property type="match status" value="1"/>
</dbReference>
<sequence length="94" mass="10833">MEEFSRKHSVFPVSLVQPYFQAEEDKLPSRKKNPTPPEIVEVEGSPGPVKKISNSRKIRLNGKDQRQYLVRFKKKTTAKDKWLAEDAIEMGAFT</sequence>
<feature type="region of interest" description="Disordered" evidence="1">
    <location>
        <begin position="22"/>
        <end position="52"/>
    </location>
</feature>
<dbReference type="EMBL" id="AVOT02014539">
    <property type="protein sequence ID" value="MBW0498059.1"/>
    <property type="molecule type" value="Genomic_DNA"/>
</dbReference>
<comment type="caution">
    <text evidence="2">The sequence shown here is derived from an EMBL/GenBank/DDBJ whole genome shotgun (WGS) entry which is preliminary data.</text>
</comment>
<evidence type="ECO:0000313" key="3">
    <source>
        <dbReference type="Proteomes" id="UP000765509"/>
    </source>
</evidence>
<protein>
    <recommendedName>
        <fullName evidence="4">Chromo domain-containing protein</fullName>
    </recommendedName>
</protein>
<dbReference type="OrthoDB" id="3929326at2759"/>
<keyword evidence="3" id="KW-1185">Reference proteome</keyword>
<accession>A0A9Q3D768</accession>
<dbReference type="InterPro" id="IPR016197">
    <property type="entry name" value="Chromo-like_dom_sf"/>
</dbReference>
<evidence type="ECO:0008006" key="4">
    <source>
        <dbReference type="Google" id="ProtNLM"/>
    </source>
</evidence>
<evidence type="ECO:0000256" key="1">
    <source>
        <dbReference type="SAM" id="MobiDB-lite"/>
    </source>
</evidence>
<reference evidence="2" key="1">
    <citation type="submission" date="2021-03" db="EMBL/GenBank/DDBJ databases">
        <title>Draft genome sequence of rust myrtle Austropuccinia psidii MF-1, a brazilian biotype.</title>
        <authorList>
            <person name="Quecine M.C."/>
            <person name="Pachon D.M.R."/>
            <person name="Bonatelli M.L."/>
            <person name="Correr F.H."/>
            <person name="Franceschini L.M."/>
            <person name="Leite T.F."/>
            <person name="Margarido G.R.A."/>
            <person name="Almeida C.A."/>
            <person name="Ferrarezi J.A."/>
            <person name="Labate C.A."/>
        </authorList>
    </citation>
    <scope>NUCLEOTIDE SEQUENCE</scope>
    <source>
        <strain evidence="2">MF-1</strain>
    </source>
</reference>
<gene>
    <name evidence="2" type="ORF">O181_037774</name>
</gene>
<name>A0A9Q3D768_9BASI</name>
<dbReference type="AlphaFoldDB" id="A0A9Q3D768"/>
<organism evidence="2 3">
    <name type="scientific">Austropuccinia psidii MF-1</name>
    <dbReference type="NCBI Taxonomy" id="1389203"/>
    <lineage>
        <taxon>Eukaryota</taxon>
        <taxon>Fungi</taxon>
        <taxon>Dikarya</taxon>
        <taxon>Basidiomycota</taxon>
        <taxon>Pucciniomycotina</taxon>
        <taxon>Pucciniomycetes</taxon>
        <taxon>Pucciniales</taxon>
        <taxon>Sphaerophragmiaceae</taxon>
        <taxon>Austropuccinia</taxon>
    </lineage>
</organism>
<evidence type="ECO:0000313" key="2">
    <source>
        <dbReference type="EMBL" id="MBW0498059.1"/>
    </source>
</evidence>
<proteinExistence type="predicted"/>